<dbReference type="AlphaFoldDB" id="A0A3B0UNR3"/>
<organism evidence="2">
    <name type="scientific">hydrothermal vent metagenome</name>
    <dbReference type="NCBI Taxonomy" id="652676"/>
    <lineage>
        <taxon>unclassified sequences</taxon>
        <taxon>metagenomes</taxon>
        <taxon>ecological metagenomes</taxon>
    </lineage>
</organism>
<evidence type="ECO:0000313" key="2">
    <source>
        <dbReference type="EMBL" id="VAW21266.1"/>
    </source>
</evidence>
<proteinExistence type="predicted"/>
<accession>A0A3B0UNR3</accession>
<reference evidence="2" key="1">
    <citation type="submission" date="2018-06" db="EMBL/GenBank/DDBJ databases">
        <authorList>
            <person name="Zhirakovskaya E."/>
        </authorList>
    </citation>
    <scope>NUCLEOTIDE SEQUENCE</scope>
</reference>
<protein>
    <submittedName>
        <fullName evidence="2">Uncharacterized protein</fullName>
    </submittedName>
</protein>
<keyword evidence="1" id="KW-0175">Coiled coil</keyword>
<name>A0A3B0UNR3_9ZZZZ</name>
<dbReference type="EMBL" id="UOEO01000163">
    <property type="protein sequence ID" value="VAW21266.1"/>
    <property type="molecule type" value="Genomic_DNA"/>
</dbReference>
<gene>
    <name evidence="2" type="ORF">MNBD_ALPHA12-2010</name>
</gene>
<sequence>MSANELTTKLKSIQDRIEQKRAELEQRGVLNKDHKITQQELNKRARILKKQLDEEVSSLQTTTSKVNELEVELLNWLNSVDLDAK</sequence>
<evidence type="ECO:0000256" key="1">
    <source>
        <dbReference type="SAM" id="Coils"/>
    </source>
</evidence>
<feature type="coiled-coil region" evidence="1">
    <location>
        <begin position="3"/>
        <end position="62"/>
    </location>
</feature>